<evidence type="ECO:0000313" key="1">
    <source>
        <dbReference type="EMBL" id="GBM92925.1"/>
    </source>
</evidence>
<comment type="caution">
    <text evidence="1">The sequence shown here is derived from an EMBL/GenBank/DDBJ whole genome shotgun (WGS) entry which is preliminary data.</text>
</comment>
<accession>A0A4Y2JSZ9</accession>
<dbReference type="AlphaFoldDB" id="A0A4Y2JSZ9"/>
<dbReference type="EMBL" id="BGPR01003831">
    <property type="protein sequence ID" value="GBM92925.1"/>
    <property type="molecule type" value="Genomic_DNA"/>
</dbReference>
<dbReference type="Proteomes" id="UP000499080">
    <property type="component" value="Unassembled WGS sequence"/>
</dbReference>
<organism evidence="1 2">
    <name type="scientific">Araneus ventricosus</name>
    <name type="common">Orbweaver spider</name>
    <name type="synonym">Epeira ventricosa</name>
    <dbReference type="NCBI Taxonomy" id="182803"/>
    <lineage>
        <taxon>Eukaryota</taxon>
        <taxon>Metazoa</taxon>
        <taxon>Ecdysozoa</taxon>
        <taxon>Arthropoda</taxon>
        <taxon>Chelicerata</taxon>
        <taxon>Arachnida</taxon>
        <taxon>Araneae</taxon>
        <taxon>Araneomorphae</taxon>
        <taxon>Entelegynae</taxon>
        <taxon>Araneoidea</taxon>
        <taxon>Araneidae</taxon>
        <taxon>Araneus</taxon>
    </lineage>
</organism>
<gene>
    <name evidence="1" type="ORF">AVEN_149809_1</name>
</gene>
<sequence>MHHRHESPDTNRVCVQGSHRLQKARRNLCRPTRIHVCAKNASPAKSRPNLCRPIQIGVCAISNTKQIGPQWPCDKVSASCSKPYSTNNPPCKWTLCTLNLTSRVKYLPVDVAWKSEEGLPAQASSSSSEFSSK</sequence>
<proteinExistence type="predicted"/>
<keyword evidence="2" id="KW-1185">Reference proteome</keyword>
<name>A0A4Y2JSZ9_ARAVE</name>
<protein>
    <submittedName>
        <fullName evidence="1">Uncharacterized protein</fullName>
    </submittedName>
</protein>
<reference evidence="1 2" key="1">
    <citation type="journal article" date="2019" name="Sci. Rep.">
        <title>Orb-weaving spider Araneus ventricosus genome elucidates the spidroin gene catalogue.</title>
        <authorList>
            <person name="Kono N."/>
            <person name="Nakamura H."/>
            <person name="Ohtoshi R."/>
            <person name="Moran D.A.P."/>
            <person name="Shinohara A."/>
            <person name="Yoshida Y."/>
            <person name="Fujiwara M."/>
            <person name="Mori M."/>
            <person name="Tomita M."/>
            <person name="Arakawa K."/>
        </authorList>
    </citation>
    <scope>NUCLEOTIDE SEQUENCE [LARGE SCALE GENOMIC DNA]</scope>
</reference>
<evidence type="ECO:0000313" key="2">
    <source>
        <dbReference type="Proteomes" id="UP000499080"/>
    </source>
</evidence>